<dbReference type="AlphaFoldDB" id="A0A2K3L1D4"/>
<name>A0A2K3L1D4_TRIPR</name>
<protein>
    <submittedName>
        <fullName evidence="4">Uncharacterized protein</fullName>
    </submittedName>
</protein>
<organism evidence="4 5">
    <name type="scientific">Trifolium pratense</name>
    <name type="common">Red clover</name>
    <dbReference type="NCBI Taxonomy" id="57577"/>
    <lineage>
        <taxon>Eukaryota</taxon>
        <taxon>Viridiplantae</taxon>
        <taxon>Streptophyta</taxon>
        <taxon>Embryophyta</taxon>
        <taxon>Tracheophyta</taxon>
        <taxon>Spermatophyta</taxon>
        <taxon>Magnoliopsida</taxon>
        <taxon>eudicotyledons</taxon>
        <taxon>Gunneridae</taxon>
        <taxon>Pentapetalae</taxon>
        <taxon>rosids</taxon>
        <taxon>fabids</taxon>
        <taxon>Fabales</taxon>
        <taxon>Fabaceae</taxon>
        <taxon>Papilionoideae</taxon>
        <taxon>50 kb inversion clade</taxon>
        <taxon>NPAAA clade</taxon>
        <taxon>Hologalegina</taxon>
        <taxon>IRL clade</taxon>
        <taxon>Trifolieae</taxon>
        <taxon>Trifolium</taxon>
    </lineage>
</organism>
<reference evidence="4 5" key="1">
    <citation type="journal article" date="2014" name="Am. J. Bot.">
        <title>Genome assembly and annotation for red clover (Trifolium pratense; Fabaceae).</title>
        <authorList>
            <person name="Istvanek J."/>
            <person name="Jaros M."/>
            <person name="Krenek A."/>
            <person name="Repkova J."/>
        </authorList>
    </citation>
    <scope>NUCLEOTIDE SEQUENCE [LARGE SCALE GENOMIC DNA]</scope>
    <source>
        <strain evidence="5">cv. Tatra</strain>
        <tissue evidence="4">Young leaves</tissue>
    </source>
</reference>
<reference evidence="4 5" key="2">
    <citation type="journal article" date="2017" name="Front. Plant Sci.">
        <title>Gene Classification and Mining of Molecular Markers Useful in Red Clover (Trifolium pratense) Breeding.</title>
        <authorList>
            <person name="Istvanek J."/>
            <person name="Dluhosova J."/>
            <person name="Dluhos P."/>
            <person name="Patkova L."/>
            <person name="Nedelnik J."/>
            <person name="Repkova J."/>
        </authorList>
    </citation>
    <scope>NUCLEOTIDE SEQUENCE [LARGE SCALE GENOMIC DNA]</scope>
    <source>
        <strain evidence="5">cv. Tatra</strain>
        <tissue evidence="4">Young leaves</tissue>
    </source>
</reference>
<proteinExistence type="predicted"/>
<evidence type="ECO:0000313" key="4">
    <source>
        <dbReference type="EMBL" id="PNX72350.1"/>
    </source>
</evidence>
<evidence type="ECO:0000259" key="2">
    <source>
        <dbReference type="Pfam" id="PF03101"/>
    </source>
</evidence>
<dbReference type="STRING" id="57577.A0A2K3L1D4"/>
<evidence type="ECO:0000313" key="5">
    <source>
        <dbReference type="Proteomes" id="UP000236291"/>
    </source>
</evidence>
<evidence type="ECO:0000259" key="3">
    <source>
        <dbReference type="Pfam" id="PF10551"/>
    </source>
</evidence>
<dbReference type="InterPro" id="IPR018289">
    <property type="entry name" value="MULE_transposase_dom"/>
</dbReference>
<dbReference type="InterPro" id="IPR004330">
    <property type="entry name" value="FAR1_DNA_bnd_dom"/>
</dbReference>
<evidence type="ECO:0000256" key="1">
    <source>
        <dbReference type="SAM" id="MobiDB-lite"/>
    </source>
</evidence>
<feature type="region of interest" description="Disordered" evidence="1">
    <location>
        <begin position="522"/>
        <end position="547"/>
    </location>
</feature>
<dbReference type="Proteomes" id="UP000236291">
    <property type="component" value="Unassembled WGS sequence"/>
</dbReference>
<dbReference type="PANTHER" id="PTHR47718">
    <property type="entry name" value="OS01G0519700 PROTEIN"/>
    <property type="match status" value="1"/>
</dbReference>
<sequence>MNIQQDMENSTFESLEDHEMVDLVSNDVETTLENSKSNEAKVEEHLDACPTAGMEFNSLEDVKEFYTSFAKKEGFGVRIRSTKQNFCILVCANEGKHIARSENDEESNVCIGKNKKRCSTSRTDCKASLIVSKAWKRSKWVIKSITNVHNHGMVSPKSVTYLRCHKKISLAAKNLVEKFDEEGVPTGKVATMFQGGDNSFSSRDCWNHLRNLRRRNLDVGDAQAVFNFCKQKQVENPNFFYAIQCDDEDRMINFFWVDGRARLSYKIFGDVVTFDTTYKTNKYDMPFAPFTGLNHHFQSILFGCALLQDETEKSFEWLFKTWLEAMSGKYPVSIITDQDLAMKGAITKVFPHTRHRLCLWHIRKKFPEKLSQLYFKSSAFKSKLKSCIRDSPSIKDFEEDWEHIMVDYNLKENEWLKDMYILKRWTKDANKGVGFIEDGTKFSSEENSATLRSLHVHNQASLLPGLAAKYEKIYKLISSDLEETYRKALIMENELDIENNIIPSDASCQNLIHEQLCVSSESNIKDPRSSQTKGRKKDARKETQHGRIKSSLELSVNRSQGKRNCKVCQKPGHNRRSYHDALEIFLQKISNEGGYLIMFMNEDN</sequence>
<dbReference type="Pfam" id="PF03101">
    <property type="entry name" value="FAR1"/>
    <property type="match status" value="1"/>
</dbReference>
<feature type="domain" description="MULE transposase" evidence="3">
    <location>
        <begin position="271"/>
        <end position="365"/>
    </location>
</feature>
<dbReference type="Pfam" id="PF10551">
    <property type="entry name" value="MULE"/>
    <property type="match status" value="1"/>
</dbReference>
<gene>
    <name evidence="4" type="ORF">L195_g028240</name>
</gene>
<accession>A0A2K3L1D4</accession>
<feature type="domain" description="FAR1" evidence="2">
    <location>
        <begin position="64"/>
        <end position="153"/>
    </location>
</feature>
<comment type="caution">
    <text evidence="4">The sequence shown here is derived from an EMBL/GenBank/DDBJ whole genome shotgun (WGS) entry which is preliminary data.</text>
</comment>
<dbReference type="EMBL" id="ASHM01024532">
    <property type="protein sequence ID" value="PNX72350.1"/>
    <property type="molecule type" value="Genomic_DNA"/>
</dbReference>